<evidence type="ECO:0000313" key="5">
    <source>
        <dbReference type="EMBL" id="KWT86078.1"/>
    </source>
</evidence>
<dbReference type="EMBL" id="LNQR01000057">
    <property type="protein sequence ID" value="KWT86078.1"/>
    <property type="molecule type" value="Genomic_DNA"/>
</dbReference>
<dbReference type="InterPro" id="IPR059101">
    <property type="entry name" value="NFACT-R_2"/>
</dbReference>
<keyword evidence="1" id="KW-0547">Nucleotide-binding</keyword>
<dbReference type="Proteomes" id="UP000060487">
    <property type="component" value="Unassembled WGS sequence"/>
</dbReference>
<name>A0ABR5SFI6_9BACT</name>
<organism evidence="5 6">
    <name type="scientific">Candidatus Magnetominusculus xianensis</name>
    <dbReference type="NCBI Taxonomy" id="1748249"/>
    <lineage>
        <taxon>Bacteria</taxon>
        <taxon>Pseudomonadati</taxon>
        <taxon>Nitrospirota</taxon>
        <taxon>Nitrospiria</taxon>
        <taxon>Nitrospirales</taxon>
        <taxon>Nitrospiraceae</taxon>
        <taxon>Candidatus Magnetominusculus</taxon>
    </lineage>
</organism>
<evidence type="ECO:0000256" key="2">
    <source>
        <dbReference type="ARBA" id="ARBA00022840"/>
    </source>
</evidence>
<dbReference type="PANTHER" id="PTHR11933">
    <property type="entry name" value="TRNA 5-METHYLAMINOMETHYL-2-THIOURIDYLATE -METHYLTRANSFERASE"/>
    <property type="match status" value="1"/>
</dbReference>
<feature type="domain" description="Thil AANH" evidence="3">
    <location>
        <begin position="19"/>
        <end position="152"/>
    </location>
</feature>
<dbReference type="RefSeq" id="WP_085052187.1">
    <property type="nucleotide sequence ID" value="NZ_LNQR01000057.1"/>
</dbReference>
<dbReference type="Gene3D" id="3.40.50.620">
    <property type="entry name" value="HUPs"/>
    <property type="match status" value="1"/>
</dbReference>
<accession>A0ABR5SFI6</accession>
<gene>
    <name evidence="5" type="ORF">ASN18_1565</name>
</gene>
<evidence type="ECO:0000259" key="4">
    <source>
        <dbReference type="Pfam" id="PF18297"/>
    </source>
</evidence>
<dbReference type="Pfam" id="PF18297">
    <property type="entry name" value="NFACT-R_2"/>
    <property type="match status" value="1"/>
</dbReference>
<dbReference type="Pfam" id="PF02568">
    <property type="entry name" value="ThiI"/>
    <property type="match status" value="1"/>
</dbReference>
<keyword evidence="2" id="KW-0067">ATP-binding</keyword>
<evidence type="ECO:0000313" key="6">
    <source>
        <dbReference type="Proteomes" id="UP000060487"/>
    </source>
</evidence>
<comment type="caution">
    <text evidence="5">The sequence shown here is derived from an EMBL/GenBank/DDBJ whole genome shotgun (WGS) entry which is preliminary data.</text>
</comment>
<protein>
    <submittedName>
        <fullName evidence="5">Thiamine biosynthesis protein ThiI</fullName>
    </submittedName>
</protein>
<dbReference type="InterPro" id="IPR020536">
    <property type="entry name" value="ThiI_AANH"/>
</dbReference>
<keyword evidence="6" id="KW-1185">Reference proteome</keyword>
<reference evidence="5 6" key="1">
    <citation type="submission" date="2015-11" db="EMBL/GenBank/DDBJ databases">
        <authorList>
            <person name="Lin W."/>
        </authorList>
    </citation>
    <scope>NUCLEOTIDE SEQUENCE [LARGE SCALE GENOMIC DNA]</scope>
    <source>
        <strain evidence="5 6">HCH-1</strain>
    </source>
</reference>
<evidence type="ECO:0000259" key="3">
    <source>
        <dbReference type="Pfam" id="PF02568"/>
    </source>
</evidence>
<dbReference type="InterPro" id="IPR014729">
    <property type="entry name" value="Rossmann-like_a/b/a_fold"/>
</dbReference>
<dbReference type="SUPFAM" id="SSF52402">
    <property type="entry name" value="Adenine nucleotide alpha hydrolases-like"/>
    <property type="match status" value="1"/>
</dbReference>
<proteinExistence type="predicted"/>
<sequence length="380" mass="41595">MQARIAAVIYEMLSYPMVKAAALFSGGLDSTLAIISILRQGVEVTAISFQNHFGCDITDRSSCSKDPYAAAEKFGFNVKLCHLADKFIEIVKHPKFGHGKNMNPCIDCRILMLKEAKVFLEMTGGDFIITGEVLGQRPMSQRRDCFPLIDKEAGVVGRVVRPLSAKHLPPSRAELDGLIDREKLHAFNGRTRRPQIELAREFGLTEFPNPAGGCLLTDPIYSYRLKELLSHIPDPPVRDINLLKTGRHFRLSDTCKAVVGRDELENNTIESHAAAGDITMTVEGIGSPTTIVTGAADAEALKAAASLTARYADSKYENVVTVSAYRVTYGVTGRVTGGGVRVPLEPLSVPPANCGMLKALRIEENRQRAKNKRPPKPLRV</sequence>
<feature type="domain" description="NFACT protein RNA binding" evidence="4">
    <location>
        <begin position="246"/>
        <end position="324"/>
    </location>
</feature>
<dbReference type="PANTHER" id="PTHR11933:SF6">
    <property type="entry name" value="THIL AANH DOMAIN-CONTAINING PROTEIN"/>
    <property type="match status" value="1"/>
</dbReference>
<evidence type="ECO:0000256" key="1">
    <source>
        <dbReference type="ARBA" id="ARBA00022741"/>
    </source>
</evidence>